<feature type="domain" description="PAC" evidence="9">
    <location>
        <begin position="252"/>
        <end position="304"/>
    </location>
</feature>
<dbReference type="SMART" id="SM00091">
    <property type="entry name" value="PAS"/>
    <property type="match status" value="2"/>
</dbReference>
<evidence type="ECO:0000259" key="9">
    <source>
        <dbReference type="PROSITE" id="PS50113"/>
    </source>
</evidence>
<dbReference type="SMART" id="SM00388">
    <property type="entry name" value="HisKA"/>
    <property type="match status" value="1"/>
</dbReference>
<dbReference type="SUPFAM" id="SSF55785">
    <property type="entry name" value="PYP-like sensor domain (PAS domain)"/>
    <property type="match status" value="2"/>
</dbReference>
<dbReference type="InterPro" id="IPR052162">
    <property type="entry name" value="Sensor_kinase/Photoreceptor"/>
</dbReference>
<dbReference type="EC" id="2.7.13.3" evidence="2"/>
<protein>
    <recommendedName>
        <fullName evidence="2">histidine kinase</fullName>
        <ecNumber evidence="2">2.7.13.3</ecNumber>
    </recommendedName>
</protein>
<dbReference type="InterPro" id="IPR003661">
    <property type="entry name" value="HisK_dim/P_dom"/>
</dbReference>
<dbReference type="SMART" id="SM00086">
    <property type="entry name" value="PAC"/>
    <property type="match status" value="2"/>
</dbReference>
<feature type="domain" description="Histidine kinase" evidence="7">
    <location>
        <begin position="322"/>
        <end position="540"/>
    </location>
</feature>
<dbReference type="Pfam" id="PF00512">
    <property type="entry name" value="HisKA"/>
    <property type="match status" value="1"/>
</dbReference>
<evidence type="ECO:0000256" key="1">
    <source>
        <dbReference type="ARBA" id="ARBA00000085"/>
    </source>
</evidence>
<evidence type="ECO:0000259" key="7">
    <source>
        <dbReference type="PROSITE" id="PS50109"/>
    </source>
</evidence>
<dbReference type="PROSITE" id="PS50109">
    <property type="entry name" value="HIS_KIN"/>
    <property type="match status" value="1"/>
</dbReference>
<dbReference type="PROSITE" id="PS50113">
    <property type="entry name" value="PAC"/>
    <property type="match status" value="2"/>
</dbReference>
<dbReference type="AlphaFoldDB" id="A0A1G6ET11"/>
<dbReference type="Gene3D" id="3.30.565.10">
    <property type="entry name" value="Histidine kinase-like ATPase, C-terminal domain"/>
    <property type="match status" value="1"/>
</dbReference>
<keyword evidence="11" id="KW-1185">Reference proteome</keyword>
<dbReference type="RefSeq" id="WP_092123740.1">
    <property type="nucleotide sequence ID" value="NZ_FMXO01000022.1"/>
</dbReference>
<dbReference type="Gene3D" id="2.10.70.100">
    <property type="match status" value="1"/>
</dbReference>
<evidence type="ECO:0000256" key="2">
    <source>
        <dbReference type="ARBA" id="ARBA00012438"/>
    </source>
</evidence>
<feature type="domain" description="PAC" evidence="9">
    <location>
        <begin position="126"/>
        <end position="178"/>
    </location>
</feature>
<dbReference type="PROSITE" id="PS50112">
    <property type="entry name" value="PAS"/>
    <property type="match status" value="1"/>
</dbReference>
<proteinExistence type="predicted"/>
<organism evidence="10 11">
    <name type="scientific">Desulfonatronum thiosulfatophilum</name>
    <dbReference type="NCBI Taxonomy" id="617002"/>
    <lineage>
        <taxon>Bacteria</taxon>
        <taxon>Pseudomonadati</taxon>
        <taxon>Thermodesulfobacteriota</taxon>
        <taxon>Desulfovibrionia</taxon>
        <taxon>Desulfovibrionales</taxon>
        <taxon>Desulfonatronaceae</taxon>
        <taxon>Desulfonatronum</taxon>
    </lineage>
</organism>
<evidence type="ECO:0000313" key="10">
    <source>
        <dbReference type="EMBL" id="SDB60518.1"/>
    </source>
</evidence>
<evidence type="ECO:0000259" key="8">
    <source>
        <dbReference type="PROSITE" id="PS50112"/>
    </source>
</evidence>
<feature type="domain" description="PAS" evidence="8">
    <location>
        <begin position="179"/>
        <end position="249"/>
    </location>
</feature>
<dbReference type="InterPro" id="IPR005467">
    <property type="entry name" value="His_kinase_dom"/>
</dbReference>
<comment type="catalytic activity">
    <reaction evidence="1">
        <text>ATP + protein L-histidine = ADP + protein N-phospho-L-histidine.</text>
        <dbReference type="EC" id="2.7.13.3"/>
    </reaction>
</comment>
<dbReference type="InterPro" id="IPR003594">
    <property type="entry name" value="HATPase_dom"/>
</dbReference>
<dbReference type="InterPro" id="IPR036890">
    <property type="entry name" value="HATPase_C_sf"/>
</dbReference>
<evidence type="ECO:0000256" key="5">
    <source>
        <dbReference type="ARBA" id="ARBA00022777"/>
    </source>
</evidence>
<dbReference type="CDD" id="cd00082">
    <property type="entry name" value="HisKA"/>
    <property type="match status" value="1"/>
</dbReference>
<evidence type="ECO:0000313" key="11">
    <source>
        <dbReference type="Proteomes" id="UP000198771"/>
    </source>
</evidence>
<dbReference type="Gene3D" id="3.30.450.20">
    <property type="entry name" value="PAS domain"/>
    <property type="match status" value="2"/>
</dbReference>
<dbReference type="SUPFAM" id="SSF55874">
    <property type="entry name" value="ATPase domain of HSP90 chaperone/DNA topoisomerase II/histidine kinase"/>
    <property type="match status" value="1"/>
</dbReference>
<dbReference type="OrthoDB" id="9779002at2"/>
<dbReference type="CDD" id="cd00130">
    <property type="entry name" value="PAS"/>
    <property type="match status" value="2"/>
</dbReference>
<dbReference type="NCBIfam" id="TIGR00229">
    <property type="entry name" value="sensory_box"/>
    <property type="match status" value="2"/>
</dbReference>
<dbReference type="Pfam" id="PF08447">
    <property type="entry name" value="PAS_3"/>
    <property type="match status" value="2"/>
</dbReference>
<feature type="coiled-coil region" evidence="6">
    <location>
        <begin position="5"/>
        <end position="61"/>
    </location>
</feature>
<sequence>MNEDIESLRRRLERAEAVLEAIRNEEVDAVVGTRKIVLLKLQETEKELRDTEKRLRLVMDSAKVASWELDLATGNFTSCAKLRRMFGLPSRDCPQSRDEYLSLYTEEDRERIQTADEHAIRTGEQYEMEYRIRRPNGASRWLRSLVVPVADDQGRVVKLAGIITDITRDVRTREVLRESEKRFRIMADGSPFPIWVNDVRGKSVYVNQAYRDFFGVTLDDEKKNGWQVQIHPEDAKSYTKEFMNALQERRVFTATARVRRHDGKWRWIKSQATPRFSETGRFLGMVGSSTDITDHVLAEEEVTRKNEELEEALAERDRFFSIIAHDLRSPFMGFLVFIKMLTERIDNLTLHEIQRLSGDMQQSAQNLHKLLENLLEWSLSQRGETAFDPVRCELAETVNHNIDLIKMVALQKGVEFHSDIPEGLSILADKSMLNTILRNLFTNAVKFSNVSGEVRVCAVQNDSFVEISVKDDGIGMDQQSLSNLLKLDKMHSRKGTGGEKGTGLGLLLCKEFIEKHDGNIWVNSKVDKGTTIYFTLPLYAHDLMTDAPAQRHKNRDFAPGVMEYTN</sequence>
<dbReference type="InterPro" id="IPR000014">
    <property type="entry name" value="PAS"/>
</dbReference>
<dbReference type="InterPro" id="IPR013655">
    <property type="entry name" value="PAS_fold_3"/>
</dbReference>
<dbReference type="GO" id="GO:0000155">
    <property type="term" value="F:phosphorelay sensor kinase activity"/>
    <property type="evidence" value="ECO:0007669"/>
    <property type="project" value="InterPro"/>
</dbReference>
<keyword evidence="5" id="KW-0418">Kinase</keyword>
<name>A0A1G6ET11_9BACT</name>
<dbReference type="InterPro" id="IPR001610">
    <property type="entry name" value="PAC"/>
</dbReference>
<dbReference type="FunFam" id="3.30.450.20:FF:000099">
    <property type="entry name" value="Sensory box sensor histidine kinase"/>
    <property type="match status" value="1"/>
</dbReference>
<dbReference type="SUPFAM" id="SSF47384">
    <property type="entry name" value="Homodimeric domain of signal transducing histidine kinase"/>
    <property type="match status" value="1"/>
</dbReference>
<accession>A0A1G6ET11</accession>
<dbReference type="InterPro" id="IPR000700">
    <property type="entry name" value="PAS-assoc_C"/>
</dbReference>
<keyword evidence="6" id="KW-0175">Coiled coil</keyword>
<dbReference type="SMART" id="SM00387">
    <property type="entry name" value="HATPase_c"/>
    <property type="match status" value="1"/>
</dbReference>
<dbReference type="Gene3D" id="1.10.287.130">
    <property type="match status" value="1"/>
</dbReference>
<dbReference type="EMBL" id="FMXO01000022">
    <property type="protein sequence ID" value="SDB60518.1"/>
    <property type="molecule type" value="Genomic_DNA"/>
</dbReference>
<reference evidence="10 11" key="1">
    <citation type="submission" date="2016-10" db="EMBL/GenBank/DDBJ databases">
        <authorList>
            <person name="de Groot N.N."/>
        </authorList>
    </citation>
    <scope>NUCLEOTIDE SEQUENCE [LARGE SCALE GENOMIC DNA]</scope>
    <source>
        <strain evidence="10 11">ASO4-2</strain>
    </source>
</reference>
<dbReference type="InterPro" id="IPR036097">
    <property type="entry name" value="HisK_dim/P_sf"/>
</dbReference>
<keyword evidence="4" id="KW-0808">Transferase</keyword>
<dbReference type="Proteomes" id="UP000198771">
    <property type="component" value="Unassembled WGS sequence"/>
</dbReference>
<dbReference type="PANTHER" id="PTHR43304">
    <property type="entry name" value="PHYTOCHROME-LIKE PROTEIN CPH1"/>
    <property type="match status" value="1"/>
</dbReference>
<dbReference type="InterPro" id="IPR035965">
    <property type="entry name" value="PAS-like_dom_sf"/>
</dbReference>
<dbReference type="Pfam" id="PF02518">
    <property type="entry name" value="HATPase_c"/>
    <property type="match status" value="1"/>
</dbReference>
<evidence type="ECO:0000256" key="4">
    <source>
        <dbReference type="ARBA" id="ARBA00022679"/>
    </source>
</evidence>
<dbReference type="FunFam" id="3.30.565.10:FF:000006">
    <property type="entry name" value="Sensor histidine kinase WalK"/>
    <property type="match status" value="1"/>
</dbReference>
<evidence type="ECO:0000256" key="3">
    <source>
        <dbReference type="ARBA" id="ARBA00022553"/>
    </source>
</evidence>
<evidence type="ECO:0000256" key="6">
    <source>
        <dbReference type="SAM" id="Coils"/>
    </source>
</evidence>
<dbReference type="InterPro" id="IPR004358">
    <property type="entry name" value="Sig_transdc_His_kin-like_C"/>
</dbReference>
<dbReference type="PRINTS" id="PR00344">
    <property type="entry name" value="BCTRLSENSOR"/>
</dbReference>
<gene>
    <name evidence="10" type="ORF">SAMN05660653_03109</name>
</gene>
<dbReference type="STRING" id="617002.SAMN05660653_03109"/>
<dbReference type="PANTHER" id="PTHR43304:SF1">
    <property type="entry name" value="PAC DOMAIN-CONTAINING PROTEIN"/>
    <property type="match status" value="1"/>
</dbReference>
<keyword evidence="3" id="KW-0597">Phosphoprotein</keyword>